<accession>A0A2Z5G2E7</accession>
<protein>
    <submittedName>
        <fullName evidence="1">Uncharacterized protein</fullName>
    </submittedName>
</protein>
<dbReference type="RefSeq" id="WP_114207847.1">
    <property type="nucleotide sequence ID" value="NZ_CP030840.1"/>
</dbReference>
<dbReference type="KEGG" id="abas:ACPOL_3419"/>
<reference evidence="1 2" key="1">
    <citation type="journal article" date="2018" name="Front. Microbiol.">
        <title>Hydrolytic Capabilities as a Key to Environmental Success: Chitinolytic and Cellulolytic Acidobacteria From Acidic Sub-arctic Soils and Boreal Peatlands.</title>
        <authorList>
            <person name="Belova S.E."/>
            <person name="Ravin N.V."/>
            <person name="Pankratov T.A."/>
            <person name="Rakitin A.L."/>
            <person name="Ivanova A.A."/>
            <person name="Beletsky A.V."/>
            <person name="Mardanov A.V."/>
            <person name="Sinninghe Damste J.S."/>
            <person name="Dedysh S.N."/>
        </authorList>
    </citation>
    <scope>NUCLEOTIDE SEQUENCE [LARGE SCALE GENOMIC DNA]</scope>
    <source>
        <strain evidence="1 2">SBC82</strain>
    </source>
</reference>
<name>A0A2Z5G2E7_9BACT</name>
<dbReference type="EMBL" id="CP030840">
    <property type="protein sequence ID" value="AXC12706.1"/>
    <property type="molecule type" value="Genomic_DNA"/>
</dbReference>
<gene>
    <name evidence="1" type="ORF">ACPOL_3419</name>
</gene>
<sequence>MNRRQFAACLPVAGLLAGCDSDQRPSAAATLLNNGRVQDAMKGVESSLGDLEVNVDSFDNEDWRDVVPEIKSSVDEVREAFERLRQALGVSNA</sequence>
<dbReference type="PROSITE" id="PS51257">
    <property type="entry name" value="PROKAR_LIPOPROTEIN"/>
    <property type="match status" value="1"/>
</dbReference>
<dbReference type="Proteomes" id="UP000253606">
    <property type="component" value="Chromosome"/>
</dbReference>
<keyword evidence="2" id="KW-1185">Reference proteome</keyword>
<evidence type="ECO:0000313" key="1">
    <source>
        <dbReference type="EMBL" id="AXC12706.1"/>
    </source>
</evidence>
<dbReference type="AlphaFoldDB" id="A0A2Z5G2E7"/>
<proteinExistence type="predicted"/>
<organism evidence="1 2">
    <name type="scientific">Acidisarcina polymorpha</name>
    <dbReference type="NCBI Taxonomy" id="2211140"/>
    <lineage>
        <taxon>Bacteria</taxon>
        <taxon>Pseudomonadati</taxon>
        <taxon>Acidobacteriota</taxon>
        <taxon>Terriglobia</taxon>
        <taxon>Terriglobales</taxon>
        <taxon>Acidobacteriaceae</taxon>
        <taxon>Acidisarcina</taxon>
    </lineage>
</organism>
<evidence type="ECO:0000313" key="2">
    <source>
        <dbReference type="Proteomes" id="UP000253606"/>
    </source>
</evidence>